<evidence type="ECO:0000259" key="13">
    <source>
        <dbReference type="PROSITE" id="PS50939"/>
    </source>
</evidence>
<evidence type="ECO:0000256" key="10">
    <source>
        <dbReference type="ARBA" id="ARBA00023136"/>
    </source>
</evidence>
<evidence type="ECO:0000256" key="5">
    <source>
        <dbReference type="ARBA" id="ARBA00022692"/>
    </source>
</evidence>
<reference evidence="14 15" key="1">
    <citation type="submission" date="2017-06" db="EMBL/GenBank/DDBJ databases">
        <title>Ant-infecting Ophiocordyceps genomes reveal a high diversity of potential behavioral manipulation genes and a possible major role for enterotoxins.</title>
        <authorList>
            <person name="De Bekker C."/>
            <person name="Evans H.C."/>
            <person name="Brachmann A."/>
            <person name="Hughes D.P."/>
        </authorList>
    </citation>
    <scope>NUCLEOTIDE SEQUENCE [LARGE SCALE GENOMIC DNA]</scope>
    <source>
        <strain evidence="14 15">1348a</strain>
    </source>
</reference>
<keyword evidence="6" id="KW-0479">Metal-binding</keyword>
<evidence type="ECO:0000256" key="11">
    <source>
        <dbReference type="SAM" id="MobiDB-lite"/>
    </source>
</evidence>
<evidence type="ECO:0000256" key="2">
    <source>
        <dbReference type="ARBA" id="ARBA00004141"/>
    </source>
</evidence>
<dbReference type="GO" id="GO:0016020">
    <property type="term" value="C:membrane"/>
    <property type="evidence" value="ECO:0007669"/>
    <property type="project" value="UniProtKB-SubCell"/>
</dbReference>
<accession>A0A2C5Z1U2</accession>
<keyword evidence="7" id="KW-0249">Electron transport</keyword>
<name>A0A2C5Z1U2_9HYPO</name>
<dbReference type="PANTHER" id="PTHR15422">
    <property type="entry name" value="OS05G0565100 PROTEIN"/>
    <property type="match status" value="1"/>
</dbReference>
<keyword evidence="8 12" id="KW-1133">Transmembrane helix</keyword>
<dbReference type="AlphaFoldDB" id="A0A2C5Z1U2"/>
<feature type="transmembrane region" description="Helical" evidence="12">
    <location>
        <begin position="187"/>
        <end position="205"/>
    </location>
</feature>
<dbReference type="OrthoDB" id="432881at2759"/>
<keyword evidence="5 12" id="KW-0812">Transmembrane</keyword>
<dbReference type="InterPro" id="IPR045150">
    <property type="entry name" value="CYB561D1/2"/>
</dbReference>
<organism evidence="14 15">
    <name type="scientific">Ophiocordyceps australis</name>
    <dbReference type="NCBI Taxonomy" id="1399860"/>
    <lineage>
        <taxon>Eukaryota</taxon>
        <taxon>Fungi</taxon>
        <taxon>Dikarya</taxon>
        <taxon>Ascomycota</taxon>
        <taxon>Pezizomycotina</taxon>
        <taxon>Sordariomycetes</taxon>
        <taxon>Hypocreomycetidae</taxon>
        <taxon>Hypocreales</taxon>
        <taxon>Ophiocordycipitaceae</taxon>
        <taxon>Ophiocordyceps</taxon>
    </lineage>
</organism>
<comment type="caution">
    <text evidence="14">The sequence shown here is derived from an EMBL/GenBank/DDBJ whole genome shotgun (WGS) entry which is preliminary data.</text>
</comment>
<keyword evidence="15" id="KW-1185">Reference proteome</keyword>
<comment type="subcellular location">
    <subcellularLocation>
        <location evidence="2">Membrane</location>
        <topology evidence="2">Multi-pass membrane protein</topology>
    </subcellularLocation>
</comment>
<dbReference type="PROSITE" id="PS50939">
    <property type="entry name" value="CYTOCHROME_B561"/>
    <property type="match status" value="1"/>
</dbReference>
<feature type="domain" description="Cytochrome b561" evidence="13">
    <location>
        <begin position="40"/>
        <end position="238"/>
    </location>
</feature>
<gene>
    <name evidence="14" type="ORF">CDD82_5181</name>
</gene>
<dbReference type="InterPro" id="IPR006593">
    <property type="entry name" value="Cyt_b561/ferric_Rdtase_TM"/>
</dbReference>
<feature type="transmembrane region" description="Helical" evidence="12">
    <location>
        <begin position="109"/>
        <end position="128"/>
    </location>
</feature>
<comment type="cofactor">
    <cofactor evidence="1">
        <name>heme b</name>
        <dbReference type="ChEBI" id="CHEBI:60344"/>
    </cofactor>
</comment>
<dbReference type="CDD" id="cd08761">
    <property type="entry name" value="Cyt_b561_CYB561D2_like"/>
    <property type="match status" value="1"/>
</dbReference>
<evidence type="ECO:0000256" key="12">
    <source>
        <dbReference type="SAM" id="Phobius"/>
    </source>
</evidence>
<evidence type="ECO:0000256" key="4">
    <source>
        <dbReference type="ARBA" id="ARBA00022617"/>
    </source>
</evidence>
<feature type="region of interest" description="Disordered" evidence="11">
    <location>
        <begin position="1"/>
        <end position="26"/>
    </location>
</feature>
<feature type="compositionally biased region" description="Low complexity" evidence="11">
    <location>
        <begin position="1"/>
        <end position="18"/>
    </location>
</feature>
<dbReference type="Pfam" id="PF03188">
    <property type="entry name" value="Cytochrom_B561"/>
    <property type="match status" value="1"/>
</dbReference>
<evidence type="ECO:0000313" key="14">
    <source>
        <dbReference type="EMBL" id="PHH73956.1"/>
    </source>
</evidence>
<keyword evidence="9" id="KW-0408">Iron</keyword>
<evidence type="ECO:0000256" key="7">
    <source>
        <dbReference type="ARBA" id="ARBA00022982"/>
    </source>
</evidence>
<evidence type="ECO:0000256" key="9">
    <source>
        <dbReference type="ARBA" id="ARBA00023004"/>
    </source>
</evidence>
<evidence type="ECO:0000256" key="6">
    <source>
        <dbReference type="ARBA" id="ARBA00022723"/>
    </source>
</evidence>
<dbReference type="Proteomes" id="UP000224854">
    <property type="component" value="Unassembled WGS sequence"/>
</dbReference>
<dbReference type="GO" id="GO:0140575">
    <property type="term" value="F:transmembrane monodehydroascorbate reductase activity"/>
    <property type="evidence" value="ECO:0007669"/>
    <property type="project" value="InterPro"/>
</dbReference>
<sequence>MATNTSSTSGHGHSAANSEIEPLLGRPGDVNQAPGASICKNLIMGTAIVAQVGVIMAVADVWGYTLARPLNLASGHAVAQSAAFFMLVQSTLIQQPSRTPEQKHTGRQAHLALNIIALLLLITGLVLIEYNKISAGNPHFHSVHAYLGVITLCIIAVQYLVGVTMWLTPRLYRGEARAKSVWKYHRWSGYFLLLLLGCTVSAAAVTDYIKLVLKVPTWPVILGSVLIIVGVYPRIQKQKLGIASQ</sequence>
<feature type="transmembrane region" description="Helical" evidence="12">
    <location>
        <begin position="217"/>
        <end position="235"/>
    </location>
</feature>
<keyword evidence="3" id="KW-0813">Transport</keyword>
<dbReference type="SMART" id="SM00665">
    <property type="entry name" value="B561"/>
    <property type="match status" value="1"/>
</dbReference>
<feature type="transmembrane region" description="Helical" evidence="12">
    <location>
        <begin position="42"/>
        <end position="64"/>
    </location>
</feature>
<dbReference type="PANTHER" id="PTHR15422:SF45">
    <property type="entry name" value="CYTOCHROME B561 DOMAIN-CONTAINING PROTEIN"/>
    <property type="match status" value="1"/>
</dbReference>
<dbReference type="Gene3D" id="1.20.120.1770">
    <property type="match status" value="1"/>
</dbReference>
<dbReference type="EMBL" id="NJEU01000465">
    <property type="protein sequence ID" value="PHH73956.1"/>
    <property type="molecule type" value="Genomic_DNA"/>
</dbReference>
<protein>
    <recommendedName>
        <fullName evidence="13">Cytochrome b561 domain-containing protein</fullName>
    </recommendedName>
</protein>
<feature type="transmembrane region" description="Helical" evidence="12">
    <location>
        <begin position="143"/>
        <end position="167"/>
    </location>
</feature>
<proteinExistence type="predicted"/>
<evidence type="ECO:0000256" key="8">
    <source>
        <dbReference type="ARBA" id="ARBA00022989"/>
    </source>
</evidence>
<keyword evidence="10 12" id="KW-0472">Membrane</keyword>
<evidence type="ECO:0000313" key="15">
    <source>
        <dbReference type="Proteomes" id="UP000224854"/>
    </source>
</evidence>
<keyword evidence="4" id="KW-0349">Heme</keyword>
<evidence type="ECO:0000256" key="1">
    <source>
        <dbReference type="ARBA" id="ARBA00001970"/>
    </source>
</evidence>
<evidence type="ECO:0000256" key="3">
    <source>
        <dbReference type="ARBA" id="ARBA00022448"/>
    </source>
</evidence>
<dbReference type="GO" id="GO:0046872">
    <property type="term" value="F:metal ion binding"/>
    <property type="evidence" value="ECO:0007669"/>
    <property type="project" value="UniProtKB-KW"/>
</dbReference>